<evidence type="ECO:0000313" key="3">
    <source>
        <dbReference type="EMBL" id="PCG74969.1"/>
    </source>
</evidence>
<feature type="region of interest" description="Disordered" evidence="1">
    <location>
        <begin position="747"/>
        <end position="775"/>
    </location>
</feature>
<evidence type="ECO:0000256" key="1">
    <source>
        <dbReference type="SAM" id="MobiDB-lite"/>
    </source>
</evidence>
<dbReference type="AlphaFoldDB" id="A0A2A4JT18"/>
<feature type="signal peptide" evidence="2">
    <location>
        <begin position="1"/>
        <end position="23"/>
    </location>
</feature>
<feature type="compositionally biased region" description="Low complexity" evidence="1">
    <location>
        <begin position="694"/>
        <end position="706"/>
    </location>
</feature>
<feature type="region of interest" description="Disordered" evidence="1">
    <location>
        <begin position="1127"/>
        <end position="1192"/>
    </location>
</feature>
<keyword evidence="2" id="KW-0732">Signal</keyword>
<dbReference type="EMBL" id="NWSH01000658">
    <property type="protein sequence ID" value="PCG74969.1"/>
    <property type="molecule type" value="Genomic_DNA"/>
</dbReference>
<feature type="region of interest" description="Disordered" evidence="1">
    <location>
        <begin position="694"/>
        <end position="718"/>
    </location>
</feature>
<feature type="compositionally biased region" description="Basic and acidic residues" evidence="1">
    <location>
        <begin position="1147"/>
        <end position="1159"/>
    </location>
</feature>
<protein>
    <submittedName>
        <fullName evidence="3">Uncharacterized protein</fullName>
    </submittedName>
</protein>
<feature type="compositionally biased region" description="Polar residues" evidence="1">
    <location>
        <begin position="1127"/>
        <end position="1136"/>
    </location>
</feature>
<gene>
    <name evidence="3" type="ORF">B5V51_12466</name>
</gene>
<proteinExistence type="predicted"/>
<sequence length="1192" mass="127536">MSPRRRTLCFVVTLLSLNNGLVSVTSVDVGLASSLPTPALPNPYLSANRLLPDNLPGAPKIYPNPRLGLNNVSPYGSYPQGIAPNTVPTSYANPNVLTTYSTYVPHPEKSVPLPIVEQTSDAFLTPKIDTLTIVENSSPRTQTVQVDVNTNSFDFPSANGVNVYQTPSLARTPSTPLVLATPQVTNPCLAGGANRIFPETLPVTQRMFPNPRLGLNAFPCGSYQPDIAASTLPTSCCATPNVYTAYSSYVPPIENVISTHPLPIVEQIPDPYYTPDIESLTIVENSSPITQTVQVDVDTNSFDFPGANVANVYQAPVSAQLPATPLVLAAPQAANTFIAGGANRIYPNPSLGLNAFPYGTYQPDFTVSTIPTSCCATPNLYTAYSAYVPPVENAIYTNPLPIVEQIPDAVYTPEIESLTIVENSSPITQTVQVDIDTNTFDIPSANVVDIYQTPITVQAAPAPQVSPVISVAPPLPEILPVQNYVQEILPPTIEPCTSPIVAPATILPSYDVGYCQPYPITLQVSMPPPYISEPVIAIIPQTQPQPQPQNNPCPYPSFDPSFAMPPQPIIVMEKSNSNWKNILPILLLTLFDGCGNCGGGYGNCGGGGNSQCCTSTPIPFPVVIPETEVSAQGVYPFYGGGQLTYSNSNNDDDYGLLLAVLLLATRNRGNDCCGCCNCGGQNIPIPYPIPIPTNNPIITTSRNNNGGREDNDGDGDTVNVITENDSNVSAEAVASNELDNVNNNEASAQSVAQTNPSKSPATAGNSAQQGLTNNQNVGVNNAIGFQQQMQRTNTANNINQTPNGGFNINFPVQPNTQQGNFQQASCANLQGIIQPSLSLQANLQPQGAPGPVANVQFAKQGSVQLSPGLGPNQAKSQTCTTQLNTGCRQNQIPQQQNVAPISNVPTPVTQNAPYASNPLAELAALKGHPSLLSLFTGQNNAQPQQNQQMANFNSPQNQLSDVQKQFLVRALQSQTSGQNQPIVNYGGAQTQFTIGGADNRPTVTYQPSTVSQLQPQAVVAPITSQQPYITVQAQPLTTYLQNQQPQVIEEPSLMSLILSEFQPTESQYPAYPQYPVQKESKSNLKSLIPLIINLLKEKNCGCRNCGCPNNGCGGVNNMPEPTIFGGYTNQKNYSQGTVETPTTTTTKENKVEEVKSKNTKDRKKLKKNVVNVDSEEASDENDSEYEDESEEN</sequence>
<organism evidence="3">
    <name type="scientific">Heliothis virescens</name>
    <name type="common">Tobacco budworm moth</name>
    <dbReference type="NCBI Taxonomy" id="7102"/>
    <lineage>
        <taxon>Eukaryota</taxon>
        <taxon>Metazoa</taxon>
        <taxon>Ecdysozoa</taxon>
        <taxon>Arthropoda</taxon>
        <taxon>Hexapoda</taxon>
        <taxon>Insecta</taxon>
        <taxon>Pterygota</taxon>
        <taxon>Neoptera</taxon>
        <taxon>Endopterygota</taxon>
        <taxon>Lepidoptera</taxon>
        <taxon>Glossata</taxon>
        <taxon>Ditrysia</taxon>
        <taxon>Noctuoidea</taxon>
        <taxon>Noctuidae</taxon>
        <taxon>Heliothinae</taxon>
        <taxon>Heliothis</taxon>
    </lineage>
</organism>
<comment type="caution">
    <text evidence="3">The sequence shown here is derived from an EMBL/GenBank/DDBJ whole genome shotgun (WGS) entry which is preliminary data.</text>
</comment>
<evidence type="ECO:0000256" key="2">
    <source>
        <dbReference type="SAM" id="SignalP"/>
    </source>
</evidence>
<name>A0A2A4JT18_HELVI</name>
<feature type="chain" id="PRO_5012856450" evidence="2">
    <location>
        <begin position="24"/>
        <end position="1192"/>
    </location>
</feature>
<feature type="compositionally biased region" description="Acidic residues" evidence="1">
    <location>
        <begin position="1173"/>
        <end position="1192"/>
    </location>
</feature>
<accession>A0A2A4JT18</accession>
<feature type="compositionally biased region" description="Low complexity" evidence="1">
    <location>
        <begin position="1137"/>
        <end position="1146"/>
    </location>
</feature>
<reference evidence="3" key="1">
    <citation type="submission" date="2017-09" db="EMBL/GenBank/DDBJ databases">
        <title>Contemporary evolution of a Lepidopteran species, Heliothis virescens, in response to modern agricultural practices.</title>
        <authorList>
            <person name="Fritz M.L."/>
            <person name="Deyonke A.M."/>
            <person name="Papanicolaou A."/>
            <person name="Micinski S."/>
            <person name="Westbrook J."/>
            <person name="Gould F."/>
        </authorList>
    </citation>
    <scope>NUCLEOTIDE SEQUENCE [LARGE SCALE GENOMIC DNA]</scope>
    <source>
        <strain evidence="3">HvINT-</strain>
        <tissue evidence="3">Whole body</tissue>
    </source>
</reference>